<dbReference type="Proteomes" id="UP000076872">
    <property type="component" value="Unassembled WGS sequence"/>
</dbReference>
<keyword evidence="3" id="KW-1003">Cell membrane</keyword>
<evidence type="ECO:0000256" key="2">
    <source>
        <dbReference type="ARBA" id="ARBA00022448"/>
    </source>
</evidence>
<feature type="transmembrane region" description="Helical" evidence="9">
    <location>
        <begin position="206"/>
        <end position="235"/>
    </location>
</feature>
<evidence type="ECO:0000256" key="4">
    <source>
        <dbReference type="ARBA" id="ARBA00022597"/>
    </source>
</evidence>
<dbReference type="InterPro" id="IPR004700">
    <property type="entry name" value="PTS_IIC_man"/>
</dbReference>
<keyword evidence="6 9" id="KW-0812">Transmembrane</keyword>
<dbReference type="PANTHER" id="PTHR32502:SF8">
    <property type="entry name" value="N-ACETYLGALACTOSAMINE PERMEASE IIC COMPONENT 1"/>
    <property type="match status" value="1"/>
</dbReference>
<feature type="transmembrane region" description="Helical" evidence="9">
    <location>
        <begin position="31"/>
        <end position="51"/>
    </location>
</feature>
<comment type="caution">
    <text evidence="10">The sequence shown here is derived from an EMBL/GenBank/DDBJ whole genome shotgun (WGS) entry which is preliminary data.</text>
</comment>
<dbReference type="InterPro" id="IPR050303">
    <property type="entry name" value="GatZ_KbaZ_carbometab"/>
</dbReference>
<comment type="subcellular location">
    <subcellularLocation>
        <location evidence="1">Cell membrane</location>
        <topology evidence="1">Multi-pass membrane protein</topology>
    </subcellularLocation>
</comment>
<feature type="transmembrane region" description="Helical" evidence="9">
    <location>
        <begin position="96"/>
        <end position="120"/>
    </location>
</feature>
<evidence type="ECO:0000256" key="8">
    <source>
        <dbReference type="ARBA" id="ARBA00023136"/>
    </source>
</evidence>
<protein>
    <submittedName>
        <fullName evidence="10">PTS system mannose-specific IIC component</fullName>
    </submittedName>
</protein>
<dbReference type="EMBL" id="LUXO01000001">
    <property type="protein sequence ID" value="KZV06419.1"/>
    <property type="molecule type" value="Genomic_DNA"/>
</dbReference>
<dbReference type="Pfam" id="PF03609">
    <property type="entry name" value="EII-Sor"/>
    <property type="match status" value="1"/>
</dbReference>
<evidence type="ECO:0000256" key="9">
    <source>
        <dbReference type="SAM" id="Phobius"/>
    </source>
</evidence>
<keyword evidence="8 9" id="KW-0472">Membrane</keyword>
<keyword evidence="4" id="KW-0762">Sugar transport</keyword>
<dbReference type="AlphaFoldDB" id="A0AAW3RMV7"/>
<keyword evidence="7 9" id="KW-1133">Transmembrane helix</keyword>
<keyword evidence="5" id="KW-0598">Phosphotransferase system</keyword>
<evidence type="ECO:0000256" key="7">
    <source>
        <dbReference type="ARBA" id="ARBA00022989"/>
    </source>
</evidence>
<proteinExistence type="predicted"/>
<feature type="transmembrane region" description="Helical" evidence="9">
    <location>
        <begin position="140"/>
        <end position="160"/>
    </location>
</feature>
<dbReference type="PANTHER" id="PTHR32502">
    <property type="entry name" value="N-ACETYLGALACTOSAMINE PERMEASE II COMPONENT-RELATED"/>
    <property type="match status" value="1"/>
</dbReference>
<evidence type="ECO:0000256" key="5">
    <source>
        <dbReference type="ARBA" id="ARBA00022683"/>
    </source>
</evidence>
<keyword evidence="2" id="KW-0813">Transport</keyword>
<dbReference type="GO" id="GO:0009401">
    <property type="term" value="P:phosphoenolpyruvate-dependent sugar phosphotransferase system"/>
    <property type="evidence" value="ECO:0007669"/>
    <property type="project" value="UniProtKB-KW"/>
</dbReference>
<feature type="transmembrane region" description="Helical" evidence="9">
    <location>
        <begin position="57"/>
        <end position="84"/>
    </location>
</feature>
<organism evidence="10 11">
    <name type="scientific">Lactiplantibacillus plantarum</name>
    <name type="common">Lactobacillus plantarum</name>
    <dbReference type="NCBI Taxonomy" id="1590"/>
    <lineage>
        <taxon>Bacteria</taxon>
        <taxon>Bacillati</taxon>
        <taxon>Bacillota</taxon>
        <taxon>Bacilli</taxon>
        <taxon>Lactobacillales</taxon>
        <taxon>Lactobacillaceae</taxon>
        <taxon>Lactiplantibacillus</taxon>
    </lineage>
</organism>
<evidence type="ECO:0000313" key="11">
    <source>
        <dbReference type="Proteomes" id="UP000076872"/>
    </source>
</evidence>
<gene>
    <name evidence="10" type="ORF">NAB2_0038</name>
</gene>
<evidence type="ECO:0000313" key="10">
    <source>
        <dbReference type="EMBL" id="KZV06419.1"/>
    </source>
</evidence>
<reference evidence="10 11" key="1">
    <citation type="submission" date="2016-03" db="EMBL/GenBank/DDBJ databases">
        <title>Comparative genomics of 54 Lactobacillus plantarum strains reveals genomic uncoupling from niche constraints.</title>
        <authorList>
            <person name="Martino M.E."/>
        </authorList>
    </citation>
    <scope>NUCLEOTIDE SEQUENCE [LARGE SCALE GENOMIC DNA]</scope>
    <source>
        <strain evidence="10 11">NAB2</strain>
    </source>
</reference>
<name>A0AAW3RMV7_LACPN</name>
<dbReference type="PROSITE" id="PS51106">
    <property type="entry name" value="PTS_EIIC_TYPE_4"/>
    <property type="match status" value="1"/>
</dbReference>
<accession>A0AAW3RMV7</accession>
<evidence type="ECO:0000256" key="6">
    <source>
        <dbReference type="ARBA" id="ARBA00022692"/>
    </source>
</evidence>
<sequence>MLYEALIVSLIVWLTVGGQELLGLTQLGRPIVIGPLVGLALGDLQTGLLLGASLETIFMGVVNIGGASSAEPGLASALAVAFAIKMHGGLGVALPIAIPIGIIGLQIKTLIYVAIVGPFASKFDHLAAEGNQKGIVGLHYGLWTLQWFIYSLIPFFAIMFGSQATQDVLNMIPSVITNGLTIAGNLLPAVGMAMLMKILWENDISVYYFLGFLIVAYFKVPLIAVAVMAIVIGVVNGQRDFQLHQLDKKLSERPSVVTTGTSDSIGHEPVEDADDTDFLVDWRDKNGYY</sequence>
<evidence type="ECO:0000256" key="1">
    <source>
        <dbReference type="ARBA" id="ARBA00004651"/>
    </source>
</evidence>
<feature type="transmembrane region" description="Helical" evidence="9">
    <location>
        <begin position="6"/>
        <end position="24"/>
    </location>
</feature>
<evidence type="ECO:0000256" key="3">
    <source>
        <dbReference type="ARBA" id="ARBA00022475"/>
    </source>
</evidence>
<dbReference type="GO" id="GO:0005886">
    <property type="term" value="C:plasma membrane"/>
    <property type="evidence" value="ECO:0007669"/>
    <property type="project" value="UniProtKB-SubCell"/>
</dbReference>